<dbReference type="PANTHER" id="PTHR11439:SF470">
    <property type="entry name" value="CYSTEINE-RICH RLK (RECEPTOR-LIKE PROTEIN KINASE) 8"/>
    <property type="match status" value="1"/>
</dbReference>
<name>A0A9N7MH64_STRHE</name>
<evidence type="ECO:0000313" key="3">
    <source>
        <dbReference type="Proteomes" id="UP001153555"/>
    </source>
</evidence>
<dbReference type="OrthoDB" id="910307at2759"/>
<feature type="domain" description="Reverse transcriptase Ty1/copia-type" evidence="1">
    <location>
        <begin position="2"/>
        <end position="144"/>
    </location>
</feature>
<dbReference type="InterPro" id="IPR013103">
    <property type="entry name" value="RVT_2"/>
</dbReference>
<dbReference type="SUPFAM" id="SSF56672">
    <property type="entry name" value="DNA/RNA polymerases"/>
    <property type="match status" value="1"/>
</dbReference>
<dbReference type="Proteomes" id="UP001153555">
    <property type="component" value="Unassembled WGS sequence"/>
</dbReference>
<keyword evidence="3" id="KW-1185">Reference proteome</keyword>
<dbReference type="EMBL" id="CACSLK010001140">
    <property type="protein sequence ID" value="CAA0807340.1"/>
    <property type="molecule type" value="Genomic_DNA"/>
</dbReference>
<dbReference type="CDD" id="cd09272">
    <property type="entry name" value="RNase_HI_RT_Ty1"/>
    <property type="match status" value="1"/>
</dbReference>
<accession>A0A9N7MH64</accession>
<dbReference type="GO" id="GO:0016301">
    <property type="term" value="F:kinase activity"/>
    <property type="evidence" value="ECO:0007669"/>
    <property type="project" value="UniProtKB-KW"/>
</dbReference>
<dbReference type="AlphaFoldDB" id="A0A9N7MH64"/>
<dbReference type="InterPro" id="IPR043502">
    <property type="entry name" value="DNA/RNA_pol_sf"/>
</dbReference>
<reference evidence="2" key="1">
    <citation type="submission" date="2019-12" db="EMBL/GenBank/DDBJ databases">
        <authorList>
            <person name="Scholes J."/>
        </authorList>
    </citation>
    <scope>NUCLEOTIDE SEQUENCE</scope>
</reference>
<keyword evidence="2" id="KW-0808">Transferase</keyword>
<comment type="caution">
    <text evidence="2">The sequence shown here is derived from an EMBL/GenBank/DDBJ whole genome shotgun (WGS) entry which is preliminary data.</text>
</comment>
<organism evidence="2 3">
    <name type="scientific">Striga hermonthica</name>
    <name type="common">Purple witchweed</name>
    <name type="synonym">Buchnera hermonthica</name>
    <dbReference type="NCBI Taxonomy" id="68872"/>
    <lineage>
        <taxon>Eukaryota</taxon>
        <taxon>Viridiplantae</taxon>
        <taxon>Streptophyta</taxon>
        <taxon>Embryophyta</taxon>
        <taxon>Tracheophyta</taxon>
        <taxon>Spermatophyta</taxon>
        <taxon>Magnoliopsida</taxon>
        <taxon>eudicotyledons</taxon>
        <taxon>Gunneridae</taxon>
        <taxon>Pentapetalae</taxon>
        <taxon>asterids</taxon>
        <taxon>lamiids</taxon>
        <taxon>Lamiales</taxon>
        <taxon>Orobanchaceae</taxon>
        <taxon>Buchnereae</taxon>
        <taxon>Striga</taxon>
    </lineage>
</organism>
<dbReference type="PANTHER" id="PTHR11439">
    <property type="entry name" value="GAG-POL-RELATED RETROTRANSPOSON"/>
    <property type="match status" value="1"/>
</dbReference>
<evidence type="ECO:0000259" key="1">
    <source>
        <dbReference type="Pfam" id="PF07727"/>
    </source>
</evidence>
<evidence type="ECO:0000313" key="2">
    <source>
        <dbReference type="EMBL" id="CAA0807340.1"/>
    </source>
</evidence>
<proteinExistence type="predicted"/>
<gene>
    <name evidence="2" type="ORF">SHERM_10075</name>
</gene>
<dbReference type="Pfam" id="PF07727">
    <property type="entry name" value="RVT_2"/>
    <property type="match status" value="1"/>
</dbReference>
<keyword evidence="2" id="KW-0418">Kinase</keyword>
<protein>
    <submittedName>
        <fullName evidence="2">Cysteine-rich RLK (RECEPTOR-like protein kinase) 8</fullName>
    </submittedName>
</protein>
<sequence length="376" mass="42240">MAPPKGYVKAKRDEVCLLKRSLYELKQASRQWNIEFSDKLTSYGFTQSSHDHCLFFKGSGANLLILLIYVDDVLITGGSLIAIQHLKAYLDALFTIKDLGQAKYFLGLEIHKTADGTFLSQRKYILDIVADLGLTDSKAVVTPLPQGINLSSLESEPFNQPESYRRLVGRLLYLNLSRADLSYAIQQLSQFIQAPSQSHWNAAIHLVKYLNGTPDLGLYYTATPSLVLEAFSDADWGRCTLTRKSLTGYCIFLGQALISWKTKKQKTVSRSSAEAEYRSMASTVCELQWLSFLARDLSIHIVTPISLWCDNHAALHITANPVFHERTKHLDIDCHVVRNKYKEGFISPKYVMSSLQPADIFTKSLVVLIFRGSSSS</sequence>